<evidence type="ECO:0000313" key="2">
    <source>
        <dbReference type="EMBL" id="GAA4821569.1"/>
    </source>
</evidence>
<proteinExistence type="predicted"/>
<accession>A0ABP9CYW9</accession>
<keyword evidence="3" id="KW-1185">Reference proteome</keyword>
<evidence type="ECO:0000313" key="3">
    <source>
        <dbReference type="Proteomes" id="UP001500839"/>
    </source>
</evidence>
<keyword evidence="1" id="KW-0472">Membrane</keyword>
<evidence type="ECO:0000256" key="1">
    <source>
        <dbReference type="SAM" id="Phobius"/>
    </source>
</evidence>
<name>A0ABP9CYW9_9ACTN</name>
<keyword evidence="1" id="KW-0812">Transmembrane</keyword>
<gene>
    <name evidence="2" type="ORF">GCM10023353_32360</name>
</gene>
<protein>
    <submittedName>
        <fullName evidence="2">Uncharacterized protein</fullName>
    </submittedName>
</protein>
<organism evidence="2 3">
    <name type="scientific">Tomitella cavernea</name>
    <dbReference type="NCBI Taxonomy" id="1387982"/>
    <lineage>
        <taxon>Bacteria</taxon>
        <taxon>Bacillati</taxon>
        <taxon>Actinomycetota</taxon>
        <taxon>Actinomycetes</taxon>
        <taxon>Mycobacteriales</taxon>
        <taxon>Tomitella</taxon>
    </lineage>
</organism>
<reference evidence="3" key="1">
    <citation type="journal article" date="2019" name="Int. J. Syst. Evol. Microbiol.">
        <title>The Global Catalogue of Microorganisms (GCM) 10K type strain sequencing project: providing services to taxonomists for standard genome sequencing and annotation.</title>
        <authorList>
            <consortium name="The Broad Institute Genomics Platform"/>
            <consortium name="The Broad Institute Genome Sequencing Center for Infectious Disease"/>
            <person name="Wu L."/>
            <person name="Ma J."/>
        </authorList>
    </citation>
    <scope>NUCLEOTIDE SEQUENCE [LARGE SCALE GENOMIC DNA]</scope>
    <source>
        <strain evidence="3">JCM 18542</strain>
    </source>
</reference>
<dbReference type="Proteomes" id="UP001500839">
    <property type="component" value="Unassembled WGS sequence"/>
</dbReference>
<sequence>MSGMHRMFTGAACAAHHPGSGRSRAPTKGHDMLAGLLIAAGAVLAIGLASGRGLDFGAREVRAKTDNLR</sequence>
<dbReference type="EMBL" id="BAABKQ010000001">
    <property type="protein sequence ID" value="GAA4821569.1"/>
    <property type="molecule type" value="Genomic_DNA"/>
</dbReference>
<keyword evidence="1" id="KW-1133">Transmembrane helix</keyword>
<feature type="transmembrane region" description="Helical" evidence="1">
    <location>
        <begin position="33"/>
        <end position="54"/>
    </location>
</feature>
<comment type="caution">
    <text evidence="2">The sequence shown here is derived from an EMBL/GenBank/DDBJ whole genome shotgun (WGS) entry which is preliminary data.</text>
</comment>